<feature type="region of interest" description="Disordered" evidence="1">
    <location>
        <begin position="150"/>
        <end position="176"/>
    </location>
</feature>
<name>A0A4D6E283_9CAUD</name>
<sequence length="176" mass="21210">MLWVRIPPGLLDEGVHMSWDEPSTLPDHKNPKVFRHAKMDPEEAKHKRRWDSKKCKRNKGGNHEMVLVHEERVSRRAHRVREENGERIFEERPSFFMQRKWACKYCGKHGDWTFWGRKEEIDANAYGAWKEYHRVPLTVDHSRVYRKGYRPEAPYRKSHGYRRPRRGDVPTPPEEV</sequence>
<dbReference type="GeneID" id="55012977"/>
<dbReference type="KEGG" id="vg:55012977"/>
<feature type="compositionally biased region" description="Basic residues" evidence="1">
    <location>
        <begin position="156"/>
        <end position="165"/>
    </location>
</feature>
<keyword evidence="3" id="KW-1185">Reference proteome</keyword>
<proteinExistence type="predicted"/>
<dbReference type="EMBL" id="MK620899">
    <property type="protein sequence ID" value="QBZ72748.1"/>
    <property type="molecule type" value="Genomic_DNA"/>
</dbReference>
<dbReference type="Proteomes" id="UP000297070">
    <property type="component" value="Segment"/>
</dbReference>
<evidence type="ECO:0000313" key="2">
    <source>
        <dbReference type="EMBL" id="QBZ72748.1"/>
    </source>
</evidence>
<evidence type="ECO:0000256" key="1">
    <source>
        <dbReference type="SAM" id="MobiDB-lite"/>
    </source>
</evidence>
<gene>
    <name evidence="2" type="primary">141</name>
    <name evidence="2" type="ORF">SEA_GODONK_141</name>
</gene>
<protein>
    <submittedName>
        <fullName evidence="2">Uncharacterized protein</fullName>
    </submittedName>
</protein>
<reference evidence="2 3" key="1">
    <citation type="submission" date="2019-03" db="EMBL/GenBank/DDBJ databases">
        <authorList>
            <person name="Douthitt C."/>
            <person name="D'Elia T."/>
            <person name="Bockoras C."/>
            <person name="Boss C."/>
            <person name="Clemons M."/>
            <person name="Green W."/>
            <person name="Harel H."/>
            <person name="Larralde J."/>
            <person name="Lopez M."/>
            <person name="Magana D."/>
            <person name="Miguel M."/>
            <person name="Muschweck L."/>
            <person name="Olivos K."/>
            <person name="Racette D."/>
            <person name="Reynolds M."/>
            <person name="Ru Y."/>
            <person name="Santana M."/>
            <person name="Simon R."/>
            <person name="Smotrilla K."/>
            <person name="Sufficool B."/>
            <person name="Tamayo B."/>
            <person name="Tirado E."/>
            <person name="Vajanyi M."/>
            <person name="Weger M."/>
            <person name="Wehr A."/>
            <person name="Whitaker K."/>
            <person name="Garlena R.A."/>
            <person name="Russell D.A."/>
            <person name="Pope W.H."/>
            <person name="Jacobs-Sera D."/>
            <person name="Hatfull G.F."/>
        </authorList>
    </citation>
    <scope>NUCLEOTIDE SEQUENCE [LARGE SCALE GENOMIC DNA]</scope>
</reference>
<accession>A0A4D6E283</accession>
<evidence type="ECO:0000313" key="3">
    <source>
        <dbReference type="Proteomes" id="UP000297070"/>
    </source>
</evidence>
<dbReference type="RefSeq" id="YP_009821513.1">
    <property type="nucleotide sequence ID" value="NC_048176.1"/>
</dbReference>
<organism evidence="2 3">
    <name type="scientific">Gordonia phage GodonK</name>
    <dbReference type="NCBI Taxonomy" id="2562192"/>
    <lineage>
        <taxon>Viruses</taxon>
        <taxon>Duplodnaviria</taxon>
        <taxon>Heunggongvirae</taxon>
        <taxon>Uroviricota</taxon>
        <taxon>Caudoviricetes</taxon>
        <taxon>Godonkavirus</taxon>
        <taxon>Godonkavirus godonK</taxon>
    </lineage>
</organism>